<keyword evidence="9" id="KW-1185">Reference proteome</keyword>
<organism evidence="8 9">
    <name type="scientific">Candidatus Campylobacter infans</name>
    <dbReference type="NCBI Taxonomy" id="2561898"/>
    <lineage>
        <taxon>Bacteria</taxon>
        <taxon>Pseudomonadati</taxon>
        <taxon>Campylobacterota</taxon>
        <taxon>Epsilonproteobacteria</taxon>
        <taxon>Campylobacterales</taxon>
        <taxon>Campylobacteraceae</taxon>
        <taxon>Campylobacter</taxon>
    </lineage>
</organism>
<dbReference type="GO" id="GO:0009421">
    <property type="term" value="C:bacterial-type flagellum filament cap"/>
    <property type="evidence" value="ECO:0007669"/>
    <property type="project" value="InterPro"/>
</dbReference>
<evidence type="ECO:0000313" key="9">
    <source>
        <dbReference type="Proteomes" id="UP000509414"/>
    </source>
</evidence>
<dbReference type="EMBL" id="CP049075">
    <property type="protein sequence ID" value="QLI04965.1"/>
    <property type="molecule type" value="Genomic_DNA"/>
</dbReference>
<dbReference type="InterPro" id="IPR003481">
    <property type="entry name" value="FliD_N"/>
</dbReference>
<comment type="function">
    <text evidence="5">Required for morphogenesis and for the elongation of the flagellar filament by facilitating polymerization of the flagellin monomers at the tip of growing filament. Forms a capping structure, which prevents flagellin subunits (transported through the central channel of the flagellum) from leaking out without polymerization at the distal end.</text>
</comment>
<feature type="domain" description="Flagellar hook-associated protein 2 N-terminal" evidence="6">
    <location>
        <begin position="38"/>
        <end position="129"/>
    </location>
</feature>
<dbReference type="PANTHER" id="PTHR30288">
    <property type="entry name" value="FLAGELLAR CAP/ASSEMBLY PROTEIN FLID"/>
    <property type="match status" value="1"/>
</dbReference>
<feature type="domain" description="Flagellar hook-associated protein 2 C-terminal" evidence="7">
    <location>
        <begin position="262"/>
        <end position="486"/>
    </location>
</feature>
<comment type="subunit">
    <text evidence="2 5">Homopentamer.</text>
</comment>
<evidence type="ECO:0000256" key="2">
    <source>
        <dbReference type="ARBA" id="ARBA00011255"/>
    </source>
</evidence>
<evidence type="ECO:0000256" key="5">
    <source>
        <dbReference type="RuleBase" id="RU362066"/>
    </source>
</evidence>
<dbReference type="NCBIfam" id="NF009400">
    <property type="entry name" value="PRK12765.1"/>
    <property type="match status" value="1"/>
</dbReference>
<name>A0A7H9CHX6_9BACT</name>
<accession>A0A7H9CHX6</accession>
<dbReference type="AlphaFoldDB" id="A0A7H9CHX6"/>
<evidence type="ECO:0000256" key="1">
    <source>
        <dbReference type="ARBA" id="ARBA00009764"/>
    </source>
</evidence>
<comment type="similarity">
    <text evidence="1 5">Belongs to the FliD family.</text>
</comment>
<sequence length="627" mass="67658">MAVSSVSVSEPTIKNYTGTGSTIKKTNVDITGTYLKQETIDTLKQYDEESQIKPLTTRIATNALQQQDLTAITTLISQFKTSYADIASETSFLKRKTSIAGSNSVSANIEDGVAEQTIRMSVMQLAQSDSYQTKGFSSRSDVVFSNLSSDTKFSLQVGDKSYDITVNNKTTLDELSQKITDATDGKISVKILNVGGTNPYSMVFQTKDTGKDNAIKFKMEGNVSDNSLFKDLGFDTTTPDDKGVFTLKAGTGTNAGKKLANAQDAEFTFNGVNMTRSKNTIDDIITGATFTLNNVDDKTTSGEYKDTVISISKDTASLVKTMQSMVQAYNTLKTNLDTATSYDSESKAAGSLNGLSEITSIKRQINSIITNTDKNGKSLMDFGFSFTDKGVLSLDTKALESAISDDYENFKKFFSSNTTYENAVFYSSGSITSGTNAWTGKIKINDKEFDLAEIDKSITGNATSTNPSTQNTDKTKQAAELVKQINDAKIGVTASLDDDGKLVLKGVNDKTLKIEAGDGGDAALKALGLSAGSKTGVKSVNEGFFAKMNSLMDSLINSKNGSLTNFATELKDKNKLLAKQKERTQNSIDKKYEQMTTTFIAYASAIAKMTNSFSALQSMIDAQSKKD</sequence>
<protein>
    <recommendedName>
        <fullName evidence="5">Flagellar hook-associated protein 2</fullName>
        <shortName evidence="5">HAP2</shortName>
    </recommendedName>
    <alternativeName>
        <fullName evidence="5">Flagellar cap protein</fullName>
    </alternativeName>
</protein>
<dbReference type="GO" id="GO:0009424">
    <property type="term" value="C:bacterial-type flagellum hook"/>
    <property type="evidence" value="ECO:0007669"/>
    <property type="project" value="UniProtKB-UniRule"/>
</dbReference>
<dbReference type="RefSeq" id="WP_179975583.1">
    <property type="nucleotide sequence ID" value="NZ_CP049075.1"/>
</dbReference>
<evidence type="ECO:0000313" key="8">
    <source>
        <dbReference type="EMBL" id="QLI04965.1"/>
    </source>
</evidence>
<dbReference type="InterPro" id="IPR040026">
    <property type="entry name" value="FliD"/>
</dbReference>
<dbReference type="GO" id="GO:0005576">
    <property type="term" value="C:extracellular region"/>
    <property type="evidence" value="ECO:0007669"/>
    <property type="project" value="UniProtKB-SubCell"/>
</dbReference>
<evidence type="ECO:0000259" key="7">
    <source>
        <dbReference type="Pfam" id="PF07195"/>
    </source>
</evidence>
<evidence type="ECO:0000256" key="3">
    <source>
        <dbReference type="ARBA" id="ARBA00023054"/>
    </source>
</evidence>
<keyword evidence="8" id="KW-0969">Cilium</keyword>
<dbReference type="GO" id="GO:0071973">
    <property type="term" value="P:bacterial-type flagellum-dependent cell motility"/>
    <property type="evidence" value="ECO:0007669"/>
    <property type="project" value="TreeGrafter"/>
</dbReference>
<evidence type="ECO:0000256" key="4">
    <source>
        <dbReference type="ARBA" id="ARBA00023143"/>
    </source>
</evidence>
<dbReference type="KEGG" id="cinf:CINF_0432"/>
<dbReference type="InterPro" id="IPR010809">
    <property type="entry name" value="FliD_C"/>
</dbReference>
<dbReference type="PANTHER" id="PTHR30288:SF0">
    <property type="entry name" value="FLAGELLAR HOOK-ASSOCIATED PROTEIN 2"/>
    <property type="match status" value="1"/>
</dbReference>
<comment type="subcellular location">
    <subcellularLocation>
        <location evidence="5">Secreted</location>
    </subcellularLocation>
    <subcellularLocation>
        <location evidence="5">Bacterial flagellum</location>
    </subcellularLocation>
</comment>
<evidence type="ECO:0000259" key="6">
    <source>
        <dbReference type="Pfam" id="PF02465"/>
    </source>
</evidence>
<gene>
    <name evidence="8" type="primary">fliD</name>
    <name evidence="8" type="ORF">CINF_0432</name>
</gene>
<dbReference type="Pfam" id="PF02465">
    <property type="entry name" value="FliD_N"/>
    <property type="match status" value="1"/>
</dbReference>
<dbReference type="GO" id="GO:0007155">
    <property type="term" value="P:cell adhesion"/>
    <property type="evidence" value="ECO:0007669"/>
    <property type="project" value="InterPro"/>
</dbReference>
<dbReference type="Proteomes" id="UP000509414">
    <property type="component" value="Chromosome"/>
</dbReference>
<proteinExistence type="inferred from homology"/>
<keyword evidence="5" id="KW-0964">Secreted</keyword>
<keyword evidence="3" id="KW-0175">Coiled coil</keyword>
<reference evidence="8 9" key="1">
    <citation type="submission" date="2020-02" db="EMBL/GenBank/DDBJ databases">
        <title>Complete genome sequence of the novel Campylobacter species Candidatus Campylobacter infans.</title>
        <authorList>
            <person name="Duim B."/>
            <person name="Zomer A."/>
            <person name="van der Graaf L."/>
            <person name="Wagenaar J."/>
        </authorList>
    </citation>
    <scope>NUCLEOTIDE SEQUENCE [LARGE SCALE GENOMIC DNA]</scope>
    <source>
        <strain evidence="8 9">19S00001</strain>
    </source>
</reference>
<dbReference type="Pfam" id="PF07195">
    <property type="entry name" value="FliD_C"/>
    <property type="match status" value="1"/>
</dbReference>
<keyword evidence="4 5" id="KW-0975">Bacterial flagellum</keyword>
<keyword evidence="8" id="KW-0966">Cell projection</keyword>
<keyword evidence="8" id="KW-0282">Flagellum</keyword>